<keyword evidence="1" id="KW-1133">Transmembrane helix</keyword>
<proteinExistence type="predicted"/>
<keyword evidence="1" id="KW-0812">Transmembrane</keyword>
<evidence type="ECO:0000313" key="2">
    <source>
        <dbReference type="EMBL" id="GAQ22174.1"/>
    </source>
</evidence>
<feature type="transmembrane region" description="Helical" evidence="1">
    <location>
        <begin position="30"/>
        <end position="50"/>
    </location>
</feature>
<comment type="caution">
    <text evidence="2">The sequence shown here is derived from an EMBL/GenBank/DDBJ whole genome shotgun (WGS) entry which is preliminary data.</text>
</comment>
<dbReference type="EMBL" id="BCMS01000001">
    <property type="protein sequence ID" value="GAQ22174.1"/>
    <property type="molecule type" value="Genomic_DNA"/>
</dbReference>
<accession>A0A100HMG3</accession>
<dbReference type="AlphaFoldDB" id="A0A100HMG3"/>
<gene>
    <name evidence="2" type="ORF">DEIGR_102201</name>
</gene>
<keyword evidence="1" id="KW-0472">Membrane</keyword>
<reference evidence="3" key="1">
    <citation type="submission" date="2015-11" db="EMBL/GenBank/DDBJ databases">
        <title>Draft Genome Sequence of the Radioresistant Bacterium Deinococcus grandis, Isolated from Freshwater Fish in Japan.</title>
        <authorList>
            <person name="Satoh K."/>
            <person name="Onodera T."/>
            <person name="Omoso K."/>
            <person name="Takeda-Yano K."/>
            <person name="Katayama T."/>
            <person name="Oono Y."/>
            <person name="Narumi I."/>
        </authorList>
    </citation>
    <scope>NUCLEOTIDE SEQUENCE [LARGE SCALE GENOMIC DNA]</scope>
    <source>
        <strain evidence="3">ATCC 43672</strain>
    </source>
</reference>
<protein>
    <submittedName>
        <fullName evidence="2">Uncharacterized protein</fullName>
    </submittedName>
</protein>
<evidence type="ECO:0000256" key="1">
    <source>
        <dbReference type="SAM" id="Phobius"/>
    </source>
</evidence>
<evidence type="ECO:0000313" key="3">
    <source>
        <dbReference type="Proteomes" id="UP000056209"/>
    </source>
</evidence>
<name>A0A100HMG3_9DEIO</name>
<dbReference type="Proteomes" id="UP000056209">
    <property type="component" value="Unassembled WGS sequence"/>
</dbReference>
<organism evidence="2 3">
    <name type="scientific">Deinococcus grandis</name>
    <dbReference type="NCBI Taxonomy" id="57498"/>
    <lineage>
        <taxon>Bacteria</taxon>
        <taxon>Thermotogati</taxon>
        <taxon>Deinococcota</taxon>
        <taxon>Deinococci</taxon>
        <taxon>Deinococcales</taxon>
        <taxon>Deinococcaceae</taxon>
        <taxon>Deinococcus</taxon>
    </lineage>
</organism>
<sequence>MTAAGWVCAWLGGLVVSVRAASVSVGSIGVASIGVGSVSVGSIGLGSVLARRTGVVAAVRRDGVMVPRG</sequence>
<keyword evidence="3" id="KW-1185">Reference proteome</keyword>